<proteinExistence type="predicted"/>
<evidence type="ECO:0000256" key="2">
    <source>
        <dbReference type="SAM" id="SignalP"/>
    </source>
</evidence>
<evidence type="ECO:0000313" key="5">
    <source>
        <dbReference type="Proteomes" id="UP001472866"/>
    </source>
</evidence>
<protein>
    <submittedName>
        <fullName evidence="4">PA14 domain-containing protein</fullName>
    </submittedName>
</protein>
<reference evidence="4 5" key="1">
    <citation type="submission" date="2024-03" db="EMBL/GenBank/DDBJ databases">
        <title>Complete genome sequence of the green alga Chloropicon roscoffensis RCC1871.</title>
        <authorList>
            <person name="Lemieux C."/>
            <person name="Pombert J.-F."/>
            <person name="Otis C."/>
            <person name="Turmel M."/>
        </authorList>
    </citation>
    <scope>NUCLEOTIDE SEQUENCE [LARGE SCALE GENOMIC DNA]</scope>
    <source>
        <strain evidence="4 5">RCC1871</strain>
    </source>
</reference>
<feature type="chain" id="PRO_5043567819" evidence="2">
    <location>
        <begin position="30"/>
        <end position="434"/>
    </location>
</feature>
<gene>
    <name evidence="4" type="ORF">HKI87_13g75110</name>
</gene>
<dbReference type="InterPro" id="IPR011658">
    <property type="entry name" value="PA14_dom"/>
</dbReference>
<dbReference type="Pfam" id="PF07691">
    <property type="entry name" value="PA14"/>
    <property type="match status" value="1"/>
</dbReference>
<dbReference type="InterPro" id="IPR052387">
    <property type="entry name" value="Fibrocystin"/>
</dbReference>
<dbReference type="AlphaFoldDB" id="A0AAX4PI52"/>
<keyword evidence="5" id="KW-1185">Reference proteome</keyword>
<sequence length="434" mass="47356">MGPDRAKTMSAMMAALLLFIACVARSASACEGGTVADMLDEAIAEGIPFRYLQRALQEDPGLRASLAAAGPVTFYAPIDGAFAGSEGDEFFPSLPEIARNHVVASGDQRLEDASFPRGVKVFQRTAACNGELVIVGDLIVPREGAVALARKLLPDLEPGGGQPALPQPSGGCEMGDCCDVAPPGQYDCFTQKKFDKCEESWMISGGYCRSSCNRCSAMSKKYPRISFDPATQIVGSGILYQRWTNITCETYWEGINMITCPNFWWNTVDTLYTTRADFMKSAPESSEWIRDTGSFQAPAGLAAQRDTATRMTGYFCPQADGDHTFKVSSDDNSRLYIMDADELQNWALSSSKSHYRDYVSGLEPWVEVGYSKLKSQWVGPQRGPKELRKGESVFLEVHHKNGGGPGHLKVGVVLPSGEWVHPIPAYMFDKKCGV</sequence>
<dbReference type="SUPFAM" id="SSF56988">
    <property type="entry name" value="Anthrax protective antigen"/>
    <property type="match status" value="1"/>
</dbReference>
<keyword evidence="1 2" id="KW-0732">Signal</keyword>
<dbReference type="PROSITE" id="PS51257">
    <property type="entry name" value="PROKAR_LIPOPROTEIN"/>
    <property type="match status" value="1"/>
</dbReference>
<evidence type="ECO:0000313" key="4">
    <source>
        <dbReference type="EMBL" id="WZN65948.1"/>
    </source>
</evidence>
<dbReference type="InterPro" id="IPR037524">
    <property type="entry name" value="PA14/GLEYA"/>
</dbReference>
<feature type="domain" description="PA14" evidence="3">
    <location>
        <begin position="250"/>
        <end position="427"/>
    </location>
</feature>
<name>A0AAX4PI52_9CHLO</name>
<evidence type="ECO:0000256" key="1">
    <source>
        <dbReference type="ARBA" id="ARBA00022729"/>
    </source>
</evidence>
<dbReference type="PROSITE" id="PS51820">
    <property type="entry name" value="PA14"/>
    <property type="match status" value="1"/>
</dbReference>
<dbReference type="PANTHER" id="PTHR46769:SF2">
    <property type="entry name" value="FIBROCYSTIN-L ISOFORM 2 PRECURSOR-RELATED"/>
    <property type="match status" value="1"/>
</dbReference>
<accession>A0AAX4PI52</accession>
<dbReference type="Gene3D" id="2.60.120.1560">
    <property type="match status" value="1"/>
</dbReference>
<organism evidence="4 5">
    <name type="scientific">Chloropicon roscoffensis</name>
    <dbReference type="NCBI Taxonomy" id="1461544"/>
    <lineage>
        <taxon>Eukaryota</taxon>
        <taxon>Viridiplantae</taxon>
        <taxon>Chlorophyta</taxon>
        <taxon>Chloropicophyceae</taxon>
        <taxon>Chloropicales</taxon>
        <taxon>Chloropicaceae</taxon>
        <taxon>Chloropicon</taxon>
    </lineage>
</organism>
<dbReference type="EMBL" id="CP151513">
    <property type="protein sequence ID" value="WZN65948.1"/>
    <property type="molecule type" value="Genomic_DNA"/>
</dbReference>
<dbReference type="PANTHER" id="PTHR46769">
    <property type="entry name" value="POLYCYSTIC KIDNEY AND HEPATIC DISEASE 1 (AUTOSOMAL RECESSIVE)-LIKE 1"/>
    <property type="match status" value="1"/>
</dbReference>
<evidence type="ECO:0000259" key="3">
    <source>
        <dbReference type="PROSITE" id="PS51820"/>
    </source>
</evidence>
<feature type="signal peptide" evidence="2">
    <location>
        <begin position="1"/>
        <end position="29"/>
    </location>
</feature>
<dbReference type="Proteomes" id="UP001472866">
    <property type="component" value="Chromosome 13"/>
</dbReference>